<dbReference type="EMBL" id="KQ414796">
    <property type="protein sequence ID" value="KOC60711.1"/>
    <property type="molecule type" value="Genomic_DNA"/>
</dbReference>
<keyword evidence="3" id="KW-1185">Reference proteome</keyword>
<dbReference type="EMBL" id="KQ414796">
    <property type="protein sequence ID" value="KOC60710.1"/>
    <property type="molecule type" value="Genomic_DNA"/>
</dbReference>
<evidence type="ECO:0000313" key="2">
    <source>
        <dbReference type="EMBL" id="KOC60711.1"/>
    </source>
</evidence>
<dbReference type="GO" id="GO:0003676">
    <property type="term" value="F:nucleic acid binding"/>
    <property type="evidence" value="ECO:0007669"/>
    <property type="project" value="InterPro"/>
</dbReference>
<dbReference type="AlphaFoldDB" id="A0A0L7QQ05"/>
<evidence type="ECO:0000313" key="1">
    <source>
        <dbReference type="EMBL" id="KOC60710.1"/>
    </source>
</evidence>
<proteinExistence type="predicted"/>
<organism evidence="1 3">
    <name type="scientific">Habropoda laboriosa</name>
    <dbReference type="NCBI Taxonomy" id="597456"/>
    <lineage>
        <taxon>Eukaryota</taxon>
        <taxon>Metazoa</taxon>
        <taxon>Ecdysozoa</taxon>
        <taxon>Arthropoda</taxon>
        <taxon>Hexapoda</taxon>
        <taxon>Insecta</taxon>
        <taxon>Pterygota</taxon>
        <taxon>Neoptera</taxon>
        <taxon>Endopterygota</taxon>
        <taxon>Hymenoptera</taxon>
        <taxon>Apocrita</taxon>
        <taxon>Aculeata</taxon>
        <taxon>Apoidea</taxon>
        <taxon>Anthophila</taxon>
        <taxon>Apidae</taxon>
        <taxon>Habropoda</taxon>
    </lineage>
</organism>
<dbReference type="PANTHER" id="PTHR47326">
    <property type="entry name" value="TRANSPOSABLE ELEMENT TC3 TRANSPOSASE-LIKE PROTEIN"/>
    <property type="match status" value="1"/>
</dbReference>
<sequence>MNAYKVQLVQELKPHDHPMRFRFAQWAEDRLIEDEHFYRKIIFSDEAHFHLGGYVNKQNCRIWGSENVHVIVEKPMHPQRVTVVWCGF</sequence>
<dbReference type="STRING" id="597456.A0A0L7QQ05"/>
<dbReference type="InterPro" id="IPR036397">
    <property type="entry name" value="RNaseH_sf"/>
</dbReference>
<name>A0A0L7QQ05_9HYME</name>
<reference evidence="1 3" key="1">
    <citation type="submission" date="2015-07" db="EMBL/GenBank/DDBJ databases">
        <title>The genome of Habropoda laboriosa.</title>
        <authorList>
            <person name="Pan H."/>
            <person name="Kapheim K."/>
        </authorList>
    </citation>
    <scope>NUCLEOTIDE SEQUENCE [LARGE SCALE GENOMIC DNA]</scope>
    <source>
        <strain evidence="1">0110345459</strain>
    </source>
</reference>
<dbReference type="PANTHER" id="PTHR47326:SF1">
    <property type="entry name" value="HTH PSQ-TYPE DOMAIN-CONTAINING PROTEIN"/>
    <property type="match status" value="1"/>
</dbReference>
<evidence type="ECO:0008006" key="4">
    <source>
        <dbReference type="Google" id="ProtNLM"/>
    </source>
</evidence>
<protein>
    <recommendedName>
        <fullName evidence="4">Histone-lysine N-methyltransferase SETMAR</fullName>
    </recommendedName>
</protein>
<evidence type="ECO:0000313" key="3">
    <source>
        <dbReference type="Proteomes" id="UP000053825"/>
    </source>
</evidence>
<dbReference type="Proteomes" id="UP000053825">
    <property type="component" value="Unassembled WGS sequence"/>
</dbReference>
<dbReference type="Gene3D" id="3.30.420.10">
    <property type="entry name" value="Ribonuclease H-like superfamily/Ribonuclease H"/>
    <property type="match status" value="1"/>
</dbReference>
<gene>
    <name evidence="1" type="ORF">WH47_07706</name>
    <name evidence="2" type="ORF">WH47_07707</name>
</gene>
<accession>A0A0L7QQ05</accession>